<dbReference type="PANTHER" id="PTHR24221">
    <property type="entry name" value="ATP-BINDING CASSETTE SUB-FAMILY B"/>
    <property type="match status" value="1"/>
</dbReference>
<evidence type="ECO:0000256" key="4">
    <source>
        <dbReference type="ARBA" id="ARBA00022840"/>
    </source>
</evidence>
<dbReference type="Pfam" id="PF00005">
    <property type="entry name" value="ABC_tran"/>
    <property type="match status" value="1"/>
</dbReference>
<evidence type="ECO:0000256" key="6">
    <source>
        <dbReference type="ARBA" id="ARBA00023136"/>
    </source>
</evidence>
<keyword evidence="3" id="KW-0547">Nucleotide-binding</keyword>
<evidence type="ECO:0000259" key="9">
    <source>
        <dbReference type="PROSITE" id="PS50929"/>
    </source>
</evidence>
<keyword evidence="5 7" id="KW-1133">Transmembrane helix</keyword>
<dbReference type="Gene3D" id="1.20.1560.10">
    <property type="entry name" value="ABC transporter type 1, transmembrane domain"/>
    <property type="match status" value="2"/>
</dbReference>
<dbReference type="Gene3D" id="3.40.50.300">
    <property type="entry name" value="P-loop containing nucleotide triphosphate hydrolases"/>
    <property type="match status" value="1"/>
</dbReference>
<dbReference type="PROSITE" id="PS50929">
    <property type="entry name" value="ABC_TM1F"/>
    <property type="match status" value="1"/>
</dbReference>
<dbReference type="InterPro" id="IPR039421">
    <property type="entry name" value="Type_1_exporter"/>
</dbReference>
<evidence type="ECO:0000313" key="10">
    <source>
        <dbReference type="EMBL" id="TYK64857.1"/>
    </source>
</evidence>
<dbReference type="SUPFAM" id="SSF90123">
    <property type="entry name" value="ABC transporter transmembrane region"/>
    <property type="match status" value="1"/>
</dbReference>
<feature type="transmembrane region" description="Helical" evidence="7">
    <location>
        <begin position="74"/>
        <end position="95"/>
    </location>
</feature>
<dbReference type="SUPFAM" id="SSF52540">
    <property type="entry name" value="P-loop containing nucleoside triphosphate hydrolases"/>
    <property type="match status" value="1"/>
</dbReference>
<comment type="subcellular location">
    <subcellularLocation>
        <location evidence="1">Cell membrane</location>
        <topology evidence="1">Multi-pass membrane protein</topology>
    </subcellularLocation>
</comment>
<dbReference type="Pfam" id="PF00664">
    <property type="entry name" value="ABC_membrane"/>
    <property type="match status" value="1"/>
</dbReference>
<protein>
    <submittedName>
        <fullName evidence="10">ABC transporter ATP-binding protein/permease</fullName>
    </submittedName>
</protein>
<dbReference type="InterPro" id="IPR003593">
    <property type="entry name" value="AAA+_ATPase"/>
</dbReference>
<dbReference type="InterPro" id="IPR011527">
    <property type="entry name" value="ABC1_TM_dom"/>
</dbReference>
<evidence type="ECO:0000256" key="7">
    <source>
        <dbReference type="SAM" id="Phobius"/>
    </source>
</evidence>
<dbReference type="EMBL" id="PJAI02000017">
    <property type="protein sequence ID" value="TYK64857.1"/>
    <property type="molecule type" value="Genomic_DNA"/>
</dbReference>
<keyword evidence="4 10" id="KW-0067">ATP-binding</keyword>
<feature type="transmembrane region" description="Helical" evidence="7">
    <location>
        <begin position="179"/>
        <end position="198"/>
    </location>
</feature>
<dbReference type="InterPro" id="IPR036640">
    <property type="entry name" value="ABC1_TM_sf"/>
</dbReference>
<dbReference type="CDD" id="cd18582">
    <property type="entry name" value="ABC_6TM_ATM1_ABCB7"/>
    <property type="match status" value="1"/>
</dbReference>
<feature type="transmembrane region" description="Helical" evidence="7">
    <location>
        <begin position="262"/>
        <end position="285"/>
    </location>
</feature>
<accession>A0ABY3MUT7</accession>
<comment type="caution">
    <text evidence="10">The sequence shown here is derived from an EMBL/GenBank/DDBJ whole genome shotgun (WGS) entry which is preliminary data.</text>
</comment>
<feature type="domain" description="ABC transmembrane type-1" evidence="9">
    <location>
        <begin position="34"/>
        <end position="324"/>
    </location>
</feature>
<proteinExistence type="predicted"/>
<evidence type="ECO:0000256" key="1">
    <source>
        <dbReference type="ARBA" id="ARBA00004651"/>
    </source>
</evidence>
<evidence type="ECO:0000313" key="11">
    <source>
        <dbReference type="Proteomes" id="UP000815846"/>
    </source>
</evidence>
<keyword evidence="6 7" id="KW-0472">Membrane</keyword>
<evidence type="ECO:0000259" key="8">
    <source>
        <dbReference type="PROSITE" id="PS50893"/>
    </source>
</evidence>
<keyword evidence="2 7" id="KW-0812">Transmembrane</keyword>
<feature type="transmembrane region" description="Helical" evidence="7">
    <location>
        <begin position="297"/>
        <end position="319"/>
    </location>
</feature>
<dbReference type="SMART" id="SM00382">
    <property type="entry name" value="AAA"/>
    <property type="match status" value="1"/>
</dbReference>
<dbReference type="InterPro" id="IPR003439">
    <property type="entry name" value="ABC_transporter-like_ATP-bd"/>
</dbReference>
<dbReference type="PROSITE" id="PS00211">
    <property type="entry name" value="ABC_TRANSPORTER_1"/>
    <property type="match status" value="1"/>
</dbReference>
<evidence type="ECO:0000256" key="5">
    <source>
        <dbReference type="ARBA" id="ARBA00022989"/>
    </source>
</evidence>
<dbReference type="GO" id="GO:0005524">
    <property type="term" value="F:ATP binding"/>
    <property type="evidence" value="ECO:0007669"/>
    <property type="project" value="UniProtKB-KW"/>
</dbReference>
<keyword evidence="11" id="KW-1185">Reference proteome</keyword>
<dbReference type="RefSeq" id="WP_101343961.1">
    <property type="nucleotide sequence ID" value="NZ_PJAI02000017.1"/>
</dbReference>
<dbReference type="Proteomes" id="UP000815846">
    <property type="component" value="Unassembled WGS sequence"/>
</dbReference>
<sequence length="622" mass="68866">MRRSSYPEQEVSTLNWHAFKLILPYLFEYKKRIALAMLCLILTKIASVYLPFILKDIVDTLDANNTDKQKSALVIVPLALVGAYGMVRLSIVLFAEIRDTLFGRVTERAIRRISLNVFRHLHALDLDFHLNRQTGGLSRDIERGTSGINFLMRFMVFNIVPTLLEIVMVVTILFVKYGIWFAAITLASIVIYIAYSIFATELRTRFVREANKADSSSNTRAIDSLLNYETVKYFTNEDFEAKAYDQQLSNWEQAKIKNRLSLFALNGGQALIIAIAMTAMLALAADKVAAGVMTLGDFVLINAFMMQLFMPLNFLGFVYREIKGSLANIENFFGLLAKKPKVEDIDNALELNLGGQGGAGFDAKSKTNSAADVDNVDFNTASIVFQDVSFAYHEKRPIIKGISFAVNAGEKVAVVGHSGSGKSTLVKLLFRFYDVSAGTITINNQDISQVSQHSLRTHIGIVPQDTVLFNDSLFNNVQYGCPTASKDAVLKAIELAHLSDFIASLPEGLETVVGERGLKLSGGEKQRVAIARTILKNPLILVFDEATSSLDSHSEQAILTAINEVAKSRTSLVIAHRLSTIVDSDNIIVMSHGEIVEQGNHQQLLALDGQYSKMWQLQQSSK</sequence>
<organism evidence="10 11">
    <name type="scientific">Colwellia echini</name>
    <dbReference type="NCBI Taxonomy" id="1982103"/>
    <lineage>
        <taxon>Bacteria</taxon>
        <taxon>Pseudomonadati</taxon>
        <taxon>Pseudomonadota</taxon>
        <taxon>Gammaproteobacteria</taxon>
        <taxon>Alteromonadales</taxon>
        <taxon>Colwelliaceae</taxon>
        <taxon>Colwellia</taxon>
    </lineage>
</organism>
<feature type="transmembrane region" description="Helical" evidence="7">
    <location>
        <begin position="150"/>
        <end position="173"/>
    </location>
</feature>
<evidence type="ECO:0000256" key="3">
    <source>
        <dbReference type="ARBA" id="ARBA00022741"/>
    </source>
</evidence>
<feature type="domain" description="ABC transporter" evidence="8">
    <location>
        <begin position="383"/>
        <end position="617"/>
    </location>
</feature>
<gene>
    <name evidence="10" type="ORF">CWS31_013655</name>
</gene>
<name>A0ABY3MUT7_9GAMM</name>
<dbReference type="InterPro" id="IPR027417">
    <property type="entry name" value="P-loop_NTPase"/>
</dbReference>
<dbReference type="InterPro" id="IPR017871">
    <property type="entry name" value="ABC_transporter-like_CS"/>
</dbReference>
<feature type="transmembrane region" description="Helical" evidence="7">
    <location>
        <begin position="33"/>
        <end position="54"/>
    </location>
</feature>
<evidence type="ECO:0000256" key="2">
    <source>
        <dbReference type="ARBA" id="ARBA00022692"/>
    </source>
</evidence>
<reference evidence="10 11" key="1">
    <citation type="submission" date="2019-08" db="EMBL/GenBank/DDBJ databases">
        <title>Microbe sample from Colwellia echini.</title>
        <authorList>
            <person name="Christiansen L."/>
            <person name="Pathiraja D."/>
            <person name="Schultz-Johansen M."/>
            <person name="Choi I.-G."/>
            <person name="Stougaard P."/>
        </authorList>
    </citation>
    <scope>NUCLEOTIDE SEQUENCE [LARGE SCALE GENOMIC DNA]</scope>
    <source>
        <strain evidence="10 11">A3</strain>
    </source>
</reference>
<dbReference type="PROSITE" id="PS50893">
    <property type="entry name" value="ABC_TRANSPORTER_2"/>
    <property type="match status" value="1"/>
</dbReference>
<dbReference type="PANTHER" id="PTHR24221:SF632">
    <property type="entry name" value="ATP-DEPENDENT LIPID A-CORE FLIPPASE"/>
    <property type="match status" value="1"/>
</dbReference>